<name>A0ACC1NW53_9HYPO</name>
<proteinExistence type="predicted"/>
<evidence type="ECO:0000313" key="1">
    <source>
        <dbReference type="EMBL" id="KAJ2983562.1"/>
    </source>
</evidence>
<dbReference type="Proteomes" id="UP001143910">
    <property type="component" value="Unassembled WGS sequence"/>
</dbReference>
<evidence type="ECO:0000313" key="2">
    <source>
        <dbReference type="Proteomes" id="UP001143910"/>
    </source>
</evidence>
<accession>A0ACC1NW53</accession>
<reference evidence="1" key="1">
    <citation type="submission" date="2022-08" db="EMBL/GenBank/DDBJ databases">
        <title>Genome Sequence of Lecanicillium fungicola.</title>
        <authorList>
            <person name="Buettner E."/>
        </authorList>
    </citation>
    <scope>NUCLEOTIDE SEQUENCE</scope>
    <source>
        <strain evidence="1">Babe33</strain>
    </source>
</reference>
<dbReference type="EMBL" id="JANJQO010000024">
    <property type="protein sequence ID" value="KAJ2983562.1"/>
    <property type="molecule type" value="Genomic_DNA"/>
</dbReference>
<protein>
    <submittedName>
        <fullName evidence="1">Uncharacterized protein</fullName>
    </submittedName>
</protein>
<comment type="caution">
    <text evidence="1">The sequence shown here is derived from an EMBL/GenBank/DDBJ whole genome shotgun (WGS) entry which is preliminary data.</text>
</comment>
<keyword evidence="2" id="KW-1185">Reference proteome</keyword>
<gene>
    <name evidence="1" type="ORF">NQ176_g591</name>
</gene>
<organism evidence="1 2">
    <name type="scientific">Zarea fungicola</name>
    <dbReference type="NCBI Taxonomy" id="93591"/>
    <lineage>
        <taxon>Eukaryota</taxon>
        <taxon>Fungi</taxon>
        <taxon>Dikarya</taxon>
        <taxon>Ascomycota</taxon>
        <taxon>Pezizomycotina</taxon>
        <taxon>Sordariomycetes</taxon>
        <taxon>Hypocreomycetidae</taxon>
        <taxon>Hypocreales</taxon>
        <taxon>Cordycipitaceae</taxon>
        <taxon>Zarea</taxon>
    </lineage>
</organism>
<sequence>MAHVRNRLSPETSAPIFSPSVARVAASEARDWSFIDSWLASQFLDRQPLPFERNADTLKALVGLIAYNETASEEARLLARTDRDDLGELSQQLDSACSPDVPTLSRARDSVLYIVEQELPKEGKLALDSLANMAIAAQITLPDPEKLCVSILGMQSFVVQVEQLTSRVETLERQIRSDVAQANVILAAMQNVSYMQPDGLVKDNTELKRIIKAMTAQMPEFERQVTSMKIRAAPSDVSVHDILEREREYLALVQDRKELDKRISVFRALPSDPDLAREELNAYRQELRGITSQRDAAFQGLVDRETPAKRR</sequence>